<evidence type="ECO:0000256" key="4">
    <source>
        <dbReference type="ARBA" id="ARBA00022840"/>
    </source>
</evidence>
<gene>
    <name evidence="7" type="ORF">MBEHAL_0575</name>
</gene>
<dbReference type="InterPro" id="IPR052156">
    <property type="entry name" value="BCAA_Transport_ATP-bd_LivF"/>
</dbReference>
<sequence length="238" mass="26119">MSEILTADGITAGYGEGAVLHDVSLSVEQDSITSIIGRNGVGKTTTLRTIMGLIDPISGSVTFDGEDITDLSTTERYQQRIGMVLEGRGIFPELTVRENLQVPRLHSESNSWQMERIFEYFPNLAELQDSKAKNLSGGEQQMLALGRAIRPNPRVLLLDEPTEGLAPQIVENVRDVIEEMADLGTTILLVEQNVELTLEVSSYNYVMENGKIVSEGTSQEIRESGVIKRHLGISAAMN</sequence>
<keyword evidence="2" id="KW-0813">Transport</keyword>
<accession>U2YS62</accession>
<keyword evidence="3" id="KW-0547">Nucleotide-binding</keyword>
<comment type="similarity">
    <text evidence="1">Belongs to the ABC transporter superfamily.</text>
</comment>
<evidence type="ECO:0000313" key="7">
    <source>
        <dbReference type="EMBL" id="GAD51815.1"/>
    </source>
</evidence>
<dbReference type="InterPro" id="IPR027417">
    <property type="entry name" value="P-loop_NTPase"/>
</dbReference>
<dbReference type="PROSITE" id="PS50893">
    <property type="entry name" value="ABC_TRANSPORTER_2"/>
    <property type="match status" value="1"/>
</dbReference>
<dbReference type="GO" id="GO:0016887">
    <property type="term" value="F:ATP hydrolysis activity"/>
    <property type="evidence" value="ECO:0007669"/>
    <property type="project" value="InterPro"/>
</dbReference>
<dbReference type="eggNOG" id="arCOG00924">
    <property type="taxonomic scope" value="Archaea"/>
</dbReference>
<reference evidence="7 8" key="1">
    <citation type="submission" date="2013-09" db="EMBL/GenBank/DDBJ databases">
        <title>Whole genome sequencing of Halarchaeum acidiphilum strain MH1-52-1.</title>
        <authorList>
            <person name="Shimane Y."/>
            <person name="Minegishi H."/>
            <person name="Nishi S."/>
            <person name="Echigo A."/>
            <person name="Shuto A."/>
            <person name="Konishi M."/>
            <person name="Ito T."/>
            <person name="Ohkuma M."/>
            <person name="Ohta Y."/>
            <person name="Nagano Y."/>
            <person name="Tsubouchi T."/>
            <person name="Mori K."/>
            <person name="Usui K."/>
            <person name="Kamekura M."/>
            <person name="Usami R."/>
            <person name="Takaki Y."/>
            <person name="Hatada Y."/>
        </authorList>
    </citation>
    <scope>NUCLEOTIDE SEQUENCE [LARGE SCALE GENOMIC DNA]</scope>
    <source>
        <strain evidence="7 8">JCM 16109</strain>
    </source>
</reference>
<keyword evidence="8" id="KW-1185">Reference proteome</keyword>
<proteinExistence type="inferred from homology"/>
<dbReference type="PROSITE" id="PS00211">
    <property type="entry name" value="ABC_TRANSPORTER_1"/>
    <property type="match status" value="1"/>
</dbReference>
<dbReference type="RefSeq" id="WP_020220489.1">
    <property type="nucleotide sequence ID" value="NZ_BANO01000001.1"/>
</dbReference>
<dbReference type="InterPro" id="IPR003439">
    <property type="entry name" value="ABC_transporter-like_ATP-bd"/>
</dbReference>
<protein>
    <submittedName>
        <fullName evidence="7">Branched-chain amino acid transport ATP-binding protein LivF</fullName>
    </submittedName>
</protein>
<dbReference type="Proteomes" id="UP000016986">
    <property type="component" value="Unassembled WGS sequence"/>
</dbReference>
<dbReference type="InterPro" id="IPR017871">
    <property type="entry name" value="ABC_transporter-like_CS"/>
</dbReference>
<keyword evidence="4 7" id="KW-0067">ATP-binding</keyword>
<dbReference type="GO" id="GO:0005524">
    <property type="term" value="F:ATP binding"/>
    <property type="evidence" value="ECO:0007669"/>
    <property type="project" value="UniProtKB-KW"/>
</dbReference>
<dbReference type="AlphaFoldDB" id="U2YS62"/>
<dbReference type="EMBL" id="BATA01000009">
    <property type="protein sequence ID" value="GAD51815.1"/>
    <property type="molecule type" value="Genomic_DNA"/>
</dbReference>
<dbReference type="SMART" id="SM00382">
    <property type="entry name" value="AAA"/>
    <property type="match status" value="1"/>
</dbReference>
<dbReference type="SUPFAM" id="SSF52540">
    <property type="entry name" value="P-loop containing nucleoside triphosphate hydrolases"/>
    <property type="match status" value="1"/>
</dbReference>
<feature type="domain" description="ABC transporter" evidence="6">
    <location>
        <begin position="5"/>
        <end position="234"/>
    </location>
</feature>
<dbReference type="GO" id="GO:0015658">
    <property type="term" value="F:branched-chain amino acid transmembrane transporter activity"/>
    <property type="evidence" value="ECO:0007669"/>
    <property type="project" value="TreeGrafter"/>
</dbReference>
<dbReference type="PANTHER" id="PTHR43820">
    <property type="entry name" value="HIGH-AFFINITY BRANCHED-CHAIN AMINO ACID TRANSPORT ATP-BINDING PROTEIN LIVF"/>
    <property type="match status" value="1"/>
</dbReference>
<dbReference type="Pfam" id="PF00005">
    <property type="entry name" value="ABC_tran"/>
    <property type="match status" value="1"/>
</dbReference>
<comment type="caution">
    <text evidence="7">The sequence shown here is derived from an EMBL/GenBank/DDBJ whole genome shotgun (WGS) entry which is preliminary data.</text>
</comment>
<evidence type="ECO:0000313" key="8">
    <source>
        <dbReference type="Proteomes" id="UP000016986"/>
    </source>
</evidence>
<dbReference type="Gene3D" id="3.40.50.300">
    <property type="entry name" value="P-loop containing nucleotide triphosphate hydrolases"/>
    <property type="match status" value="1"/>
</dbReference>
<organism evidence="7 8">
    <name type="scientific">Halarchaeum acidiphilum MH1-52-1</name>
    <dbReference type="NCBI Taxonomy" id="1261545"/>
    <lineage>
        <taxon>Archaea</taxon>
        <taxon>Methanobacteriati</taxon>
        <taxon>Methanobacteriota</taxon>
        <taxon>Stenosarchaea group</taxon>
        <taxon>Halobacteria</taxon>
        <taxon>Halobacteriales</taxon>
        <taxon>Halobacteriaceae</taxon>
    </lineage>
</organism>
<dbReference type="CDD" id="cd03224">
    <property type="entry name" value="ABC_TM1139_LivF_branched"/>
    <property type="match status" value="1"/>
</dbReference>
<evidence type="ECO:0000256" key="1">
    <source>
        <dbReference type="ARBA" id="ARBA00005417"/>
    </source>
</evidence>
<evidence type="ECO:0000256" key="5">
    <source>
        <dbReference type="ARBA" id="ARBA00022970"/>
    </source>
</evidence>
<dbReference type="OrthoDB" id="97750at2157"/>
<evidence type="ECO:0000256" key="2">
    <source>
        <dbReference type="ARBA" id="ARBA00022448"/>
    </source>
</evidence>
<keyword evidence="5" id="KW-0029">Amino-acid transport</keyword>
<dbReference type="InterPro" id="IPR003593">
    <property type="entry name" value="AAA+_ATPase"/>
</dbReference>
<evidence type="ECO:0000259" key="6">
    <source>
        <dbReference type="PROSITE" id="PS50893"/>
    </source>
</evidence>
<name>U2YS62_9EURY</name>
<dbReference type="PANTHER" id="PTHR43820:SF4">
    <property type="entry name" value="HIGH-AFFINITY BRANCHED-CHAIN AMINO ACID TRANSPORT ATP-BINDING PROTEIN LIVF"/>
    <property type="match status" value="1"/>
</dbReference>
<dbReference type="GO" id="GO:0015807">
    <property type="term" value="P:L-amino acid transport"/>
    <property type="evidence" value="ECO:0007669"/>
    <property type="project" value="TreeGrafter"/>
</dbReference>
<evidence type="ECO:0000256" key="3">
    <source>
        <dbReference type="ARBA" id="ARBA00022741"/>
    </source>
</evidence>